<sequence length="256" mass="28539">MEYEDCKLLIRMGVPRDRIHKAAIVSENLYHFYIFTKVGKKYCEYREFLCYKIAEVEVDGEMILLVYHGVSGNAASPIMKELLEMGVKIVIRCGKCGTYKPSTVKSGDLSITYASVRDDTSSMAEIDVKYPAVADFDVIDCLVDTAEELGIDASLGINYSSDLFYRRTCKDDHRDIYPTYNIGDTEESETATIFVLCSLYGAKAGAVMTIDGTPLYWSSGGYIVGEKIVDVGIEKMTLLASKAASKLSNKYRNNQM</sequence>
<dbReference type="InParanoid" id="Q4N553"/>
<dbReference type="GeneID" id="3501419"/>
<gene>
    <name evidence="2" type="ordered locus">TP02_0437</name>
</gene>
<dbReference type="Proteomes" id="UP000001949">
    <property type="component" value="Unassembled WGS sequence"/>
</dbReference>
<dbReference type="EMBL" id="AAGK01000002">
    <property type="protein sequence ID" value="EAN32720.1"/>
    <property type="molecule type" value="Genomic_DNA"/>
</dbReference>
<feature type="domain" description="Nucleoside phosphorylase" evidence="1">
    <location>
        <begin position="36"/>
        <end position="212"/>
    </location>
</feature>
<dbReference type="eggNOG" id="ENOG502S9ZM">
    <property type="taxonomic scope" value="Eukaryota"/>
</dbReference>
<organism evidence="2 3">
    <name type="scientific">Theileria parva</name>
    <name type="common">East coast fever infection agent</name>
    <dbReference type="NCBI Taxonomy" id="5875"/>
    <lineage>
        <taxon>Eukaryota</taxon>
        <taxon>Sar</taxon>
        <taxon>Alveolata</taxon>
        <taxon>Apicomplexa</taxon>
        <taxon>Aconoidasida</taxon>
        <taxon>Piroplasmida</taxon>
        <taxon>Theileriidae</taxon>
        <taxon>Theileria</taxon>
    </lineage>
</organism>
<dbReference type="GO" id="GO:0006218">
    <property type="term" value="P:uridine catabolic process"/>
    <property type="evidence" value="ECO:0007669"/>
    <property type="project" value="TreeGrafter"/>
</dbReference>
<dbReference type="FunCoup" id="Q4N553">
    <property type="interactions" value="19"/>
</dbReference>
<protein>
    <submittedName>
        <fullName evidence="2">Purine nucleoside phosphorylase, putative</fullName>
    </submittedName>
</protein>
<dbReference type="PANTHER" id="PTHR43691">
    <property type="entry name" value="URIDINE PHOSPHORYLASE"/>
    <property type="match status" value="1"/>
</dbReference>
<comment type="caution">
    <text evidence="2">The sequence shown here is derived from an EMBL/GenBank/DDBJ whole genome shotgun (WGS) entry which is preliminary data.</text>
</comment>
<dbReference type="InterPro" id="IPR000845">
    <property type="entry name" value="Nucleoside_phosphorylase_d"/>
</dbReference>
<dbReference type="PANTHER" id="PTHR43691:SF11">
    <property type="entry name" value="FI09636P-RELATED"/>
    <property type="match status" value="1"/>
</dbReference>
<dbReference type="InterPro" id="IPR035994">
    <property type="entry name" value="Nucleoside_phosphorylase_sf"/>
</dbReference>
<dbReference type="AlphaFoldDB" id="Q4N553"/>
<name>Q4N553_THEPA</name>
<dbReference type="GO" id="GO:0004850">
    <property type="term" value="F:uridine phosphorylase activity"/>
    <property type="evidence" value="ECO:0007669"/>
    <property type="project" value="TreeGrafter"/>
</dbReference>
<reference evidence="2 3" key="1">
    <citation type="journal article" date="2005" name="Science">
        <title>Genome sequence of Theileria parva, a bovine pathogen that transforms lymphocytes.</title>
        <authorList>
            <person name="Gardner M.J."/>
            <person name="Bishop R."/>
            <person name="Shah T."/>
            <person name="de Villiers E.P."/>
            <person name="Carlton J.M."/>
            <person name="Hall N."/>
            <person name="Ren Q."/>
            <person name="Paulsen I.T."/>
            <person name="Pain A."/>
            <person name="Berriman M."/>
            <person name="Wilson R.J.M."/>
            <person name="Sato S."/>
            <person name="Ralph S.A."/>
            <person name="Mann D.J."/>
            <person name="Xiong Z."/>
            <person name="Shallom S.J."/>
            <person name="Weidman J."/>
            <person name="Jiang L."/>
            <person name="Lynn J."/>
            <person name="Weaver B."/>
            <person name="Shoaibi A."/>
            <person name="Domingo A.R."/>
            <person name="Wasawo D."/>
            <person name="Crabtree J."/>
            <person name="Wortman J.R."/>
            <person name="Haas B."/>
            <person name="Angiuoli S.V."/>
            <person name="Creasy T.H."/>
            <person name="Lu C."/>
            <person name="Suh B."/>
            <person name="Silva J.C."/>
            <person name="Utterback T.R."/>
            <person name="Feldblyum T.V."/>
            <person name="Pertea M."/>
            <person name="Allen J."/>
            <person name="Nierman W.C."/>
            <person name="Taracha E.L.N."/>
            <person name="Salzberg S.L."/>
            <person name="White O.R."/>
            <person name="Fitzhugh H.A."/>
            <person name="Morzaria S."/>
            <person name="Venter J.C."/>
            <person name="Fraser C.M."/>
            <person name="Nene V."/>
        </authorList>
    </citation>
    <scope>NUCLEOTIDE SEQUENCE [LARGE SCALE GENOMIC DNA]</scope>
    <source>
        <strain evidence="2 3">Muguga</strain>
    </source>
</reference>
<evidence type="ECO:0000313" key="3">
    <source>
        <dbReference type="Proteomes" id="UP000001949"/>
    </source>
</evidence>
<dbReference type="GO" id="GO:0005829">
    <property type="term" value="C:cytosol"/>
    <property type="evidence" value="ECO:0007669"/>
    <property type="project" value="TreeGrafter"/>
</dbReference>
<evidence type="ECO:0000313" key="2">
    <source>
        <dbReference type="EMBL" id="EAN32720.1"/>
    </source>
</evidence>
<keyword evidence="3" id="KW-1185">Reference proteome</keyword>
<dbReference type="SUPFAM" id="SSF53167">
    <property type="entry name" value="Purine and uridine phosphorylases"/>
    <property type="match status" value="1"/>
</dbReference>
<dbReference type="OMA" id="AQNREYK"/>
<evidence type="ECO:0000259" key="1">
    <source>
        <dbReference type="Pfam" id="PF01048"/>
    </source>
</evidence>
<dbReference type="Gene3D" id="3.40.50.1580">
    <property type="entry name" value="Nucleoside phosphorylase domain"/>
    <property type="match status" value="1"/>
</dbReference>
<dbReference type="VEuPathDB" id="PiroplasmaDB:TpMuguga_02g00437"/>
<proteinExistence type="predicted"/>
<dbReference type="Pfam" id="PF01048">
    <property type="entry name" value="PNP_UDP_1"/>
    <property type="match status" value="1"/>
</dbReference>
<dbReference type="KEGG" id="tpv:TP02_0437"/>
<accession>Q4N553</accession>